<dbReference type="GO" id="GO:0003677">
    <property type="term" value="F:DNA binding"/>
    <property type="evidence" value="ECO:0007669"/>
    <property type="project" value="UniProtKB-UniRule"/>
</dbReference>
<dbReference type="PROSITE" id="PS51900">
    <property type="entry name" value="CB"/>
    <property type="match status" value="1"/>
</dbReference>
<dbReference type="GO" id="GO:0015074">
    <property type="term" value="P:DNA integration"/>
    <property type="evidence" value="ECO:0007669"/>
    <property type="project" value="UniProtKB-KW"/>
</dbReference>
<evidence type="ECO:0000313" key="9">
    <source>
        <dbReference type="Proteomes" id="UP000034881"/>
    </source>
</evidence>
<dbReference type="InterPro" id="IPR011010">
    <property type="entry name" value="DNA_brk_join_enz"/>
</dbReference>
<dbReference type="GO" id="GO:0006310">
    <property type="term" value="P:DNA recombination"/>
    <property type="evidence" value="ECO:0007669"/>
    <property type="project" value="UniProtKB-KW"/>
</dbReference>
<dbReference type="CDD" id="cd00397">
    <property type="entry name" value="DNA_BRE_C"/>
    <property type="match status" value="1"/>
</dbReference>
<keyword evidence="3 5" id="KW-0238">DNA-binding</keyword>
<proteinExistence type="inferred from homology"/>
<evidence type="ECO:0000259" key="7">
    <source>
        <dbReference type="PROSITE" id="PS51900"/>
    </source>
</evidence>
<name>A0A0G0TWE1_9BACT</name>
<comment type="caution">
    <text evidence="8">The sequence shown here is derived from an EMBL/GenBank/DDBJ whole genome shotgun (WGS) entry which is preliminary data.</text>
</comment>
<evidence type="ECO:0000256" key="3">
    <source>
        <dbReference type="ARBA" id="ARBA00023125"/>
    </source>
</evidence>
<dbReference type="Gene3D" id="1.10.443.10">
    <property type="entry name" value="Intergrase catalytic core"/>
    <property type="match status" value="1"/>
</dbReference>
<gene>
    <name evidence="8" type="ORF">UT77_C0003G0072</name>
</gene>
<keyword evidence="4" id="KW-0233">DNA recombination</keyword>
<evidence type="ECO:0000259" key="6">
    <source>
        <dbReference type="PROSITE" id="PS51898"/>
    </source>
</evidence>
<dbReference type="Pfam" id="PF02899">
    <property type="entry name" value="Phage_int_SAM_1"/>
    <property type="match status" value="1"/>
</dbReference>
<dbReference type="InterPro" id="IPR004107">
    <property type="entry name" value="Integrase_SAM-like_N"/>
</dbReference>
<organism evidence="8 9">
    <name type="scientific">Candidatus Daviesbacteria bacterium GW2011_GWC2_40_12</name>
    <dbReference type="NCBI Taxonomy" id="1618431"/>
    <lineage>
        <taxon>Bacteria</taxon>
        <taxon>Candidatus Daviesiibacteriota</taxon>
    </lineage>
</organism>
<keyword evidence="2" id="KW-0229">DNA integration</keyword>
<evidence type="ECO:0000256" key="4">
    <source>
        <dbReference type="ARBA" id="ARBA00023172"/>
    </source>
</evidence>
<reference evidence="8 9" key="1">
    <citation type="journal article" date="2015" name="Nature">
        <title>rRNA introns, odd ribosomes, and small enigmatic genomes across a large radiation of phyla.</title>
        <authorList>
            <person name="Brown C.T."/>
            <person name="Hug L.A."/>
            <person name="Thomas B.C."/>
            <person name="Sharon I."/>
            <person name="Castelle C.J."/>
            <person name="Singh A."/>
            <person name="Wilkins M.J."/>
            <person name="Williams K.H."/>
            <person name="Banfield J.F."/>
        </authorList>
    </citation>
    <scope>NUCLEOTIDE SEQUENCE [LARGE SCALE GENOMIC DNA]</scope>
</reference>
<dbReference type="SUPFAM" id="SSF56349">
    <property type="entry name" value="DNA breaking-rejoining enzymes"/>
    <property type="match status" value="1"/>
</dbReference>
<dbReference type="PANTHER" id="PTHR30349:SF41">
    <property type="entry name" value="INTEGRASE_RECOMBINASE PROTEIN MJ0367-RELATED"/>
    <property type="match status" value="1"/>
</dbReference>
<dbReference type="InterPro" id="IPR013762">
    <property type="entry name" value="Integrase-like_cat_sf"/>
</dbReference>
<dbReference type="AlphaFoldDB" id="A0A0G0TWE1"/>
<sequence>MITLRDAHQQFVGHLQGKSRASATILAYGKDIEQLVNFLQGINKTNPASVETSDLETFMQKLANENYTPKSISRKTNSTRTFFKFLKSSNLIEKDPADILEHPKFENKPPRILAKLEYRALRDAARSDIRMLAVIELLLQTGIRIGELAKLRVEDIDLTNFTIHVPPFEDTRERTIPLNKSAAEAVKNYLPIRAKTPNHALFVTKTGRPLLIRNIRTAIDRYFKIAGIKGAKVNDLRHTWVAFQLQSGVPMTMVSKLAGHKRLSTTEKYLQFIQGQTVEGKVKLEEL</sequence>
<feature type="domain" description="Core-binding (CB)" evidence="7">
    <location>
        <begin position="2"/>
        <end position="87"/>
    </location>
</feature>
<dbReference type="Proteomes" id="UP000034881">
    <property type="component" value="Unassembled WGS sequence"/>
</dbReference>
<dbReference type="InterPro" id="IPR010998">
    <property type="entry name" value="Integrase_recombinase_N"/>
</dbReference>
<evidence type="ECO:0000256" key="2">
    <source>
        <dbReference type="ARBA" id="ARBA00022908"/>
    </source>
</evidence>
<dbReference type="PANTHER" id="PTHR30349">
    <property type="entry name" value="PHAGE INTEGRASE-RELATED"/>
    <property type="match status" value="1"/>
</dbReference>
<dbReference type="EMBL" id="LBYB01000003">
    <property type="protein sequence ID" value="KKR42277.1"/>
    <property type="molecule type" value="Genomic_DNA"/>
</dbReference>
<comment type="similarity">
    <text evidence="1">Belongs to the 'phage' integrase family.</text>
</comment>
<dbReference type="InterPro" id="IPR002104">
    <property type="entry name" value="Integrase_catalytic"/>
</dbReference>
<evidence type="ECO:0000256" key="5">
    <source>
        <dbReference type="PROSITE-ProRule" id="PRU01248"/>
    </source>
</evidence>
<feature type="domain" description="Tyr recombinase" evidence="6">
    <location>
        <begin position="108"/>
        <end position="283"/>
    </location>
</feature>
<evidence type="ECO:0000256" key="1">
    <source>
        <dbReference type="ARBA" id="ARBA00008857"/>
    </source>
</evidence>
<dbReference type="Pfam" id="PF00589">
    <property type="entry name" value="Phage_integrase"/>
    <property type="match status" value="1"/>
</dbReference>
<protein>
    <submittedName>
        <fullName evidence="8">Tyrosine recombinase XerC</fullName>
    </submittedName>
</protein>
<evidence type="ECO:0000313" key="8">
    <source>
        <dbReference type="EMBL" id="KKR42277.1"/>
    </source>
</evidence>
<dbReference type="PROSITE" id="PS51898">
    <property type="entry name" value="TYR_RECOMBINASE"/>
    <property type="match status" value="1"/>
</dbReference>
<dbReference type="InterPro" id="IPR044068">
    <property type="entry name" value="CB"/>
</dbReference>
<dbReference type="InterPro" id="IPR050090">
    <property type="entry name" value="Tyrosine_recombinase_XerCD"/>
</dbReference>
<dbReference type="Gene3D" id="1.10.150.130">
    <property type="match status" value="1"/>
</dbReference>
<accession>A0A0G0TWE1</accession>